<proteinExistence type="predicted"/>
<evidence type="ECO:0000313" key="1">
    <source>
        <dbReference type="EMBL" id="KAI0064620.1"/>
    </source>
</evidence>
<protein>
    <submittedName>
        <fullName evidence="1">Uncharacterized protein</fullName>
    </submittedName>
</protein>
<sequence>MSWCAKCEDSGRARAAASGAGGRGGLARRATHGRAGRGAAQFSRRAGADSDAVGGGAAAFDVGALTKALIRREVVEDIDVSFCIYSRLVAVTVFIAHVQYLTYVFRSRLRRCQIYVLLIMYHRCLGMAEGMLDRGGADKHLIEVSSYGSCDVRLELQQSYLCVEHIRLSRAAVSVADLYKKIVVLVPAP</sequence>
<dbReference type="Proteomes" id="UP000814140">
    <property type="component" value="Unassembled WGS sequence"/>
</dbReference>
<reference evidence="1" key="1">
    <citation type="submission" date="2021-03" db="EMBL/GenBank/DDBJ databases">
        <authorList>
            <consortium name="DOE Joint Genome Institute"/>
            <person name="Ahrendt S."/>
            <person name="Looney B.P."/>
            <person name="Miyauchi S."/>
            <person name="Morin E."/>
            <person name="Drula E."/>
            <person name="Courty P.E."/>
            <person name="Chicoki N."/>
            <person name="Fauchery L."/>
            <person name="Kohler A."/>
            <person name="Kuo A."/>
            <person name="Labutti K."/>
            <person name="Pangilinan J."/>
            <person name="Lipzen A."/>
            <person name="Riley R."/>
            <person name="Andreopoulos W."/>
            <person name="He G."/>
            <person name="Johnson J."/>
            <person name="Barry K.W."/>
            <person name="Grigoriev I.V."/>
            <person name="Nagy L."/>
            <person name="Hibbett D."/>
            <person name="Henrissat B."/>
            <person name="Matheny P.B."/>
            <person name="Labbe J."/>
            <person name="Martin F."/>
        </authorList>
    </citation>
    <scope>NUCLEOTIDE SEQUENCE</scope>
    <source>
        <strain evidence="1">HHB10654</strain>
    </source>
</reference>
<comment type="caution">
    <text evidence="1">The sequence shown here is derived from an EMBL/GenBank/DDBJ whole genome shotgun (WGS) entry which is preliminary data.</text>
</comment>
<organism evidence="1 2">
    <name type="scientific">Artomyces pyxidatus</name>
    <dbReference type="NCBI Taxonomy" id="48021"/>
    <lineage>
        <taxon>Eukaryota</taxon>
        <taxon>Fungi</taxon>
        <taxon>Dikarya</taxon>
        <taxon>Basidiomycota</taxon>
        <taxon>Agaricomycotina</taxon>
        <taxon>Agaricomycetes</taxon>
        <taxon>Russulales</taxon>
        <taxon>Auriscalpiaceae</taxon>
        <taxon>Artomyces</taxon>
    </lineage>
</organism>
<evidence type="ECO:0000313" key="2">
    <source>
        <dbReference type="Proteomes" id="UP000814140"/>
    </source>
</evidence>
<gene>
    <name evidence="1" type="ORF">BV25DRAFT_270231</name>
</gene>
<reference evidence="1" key="2">
    <citation type="journal article" date="2022" name="New Phytol.">
        <title>Evolutionary transition to the ectomycorrhizal habit in the genomes of a hyperdiverse lineage of mushroom-forming fungi.</title>
        <authorList>
            <person name="Looney B."/>
            <person name="Miyauchi S."/>
            <person name="Morin E."/>
            <person name="Drula E."/>
            <person name="Courty P.E."/>
            <person name="Kohler A."/>
            <person name="Kuo A."/>
            <person name="LaButti K."/>
            <person name="Pangilinan J."/>
            <person name="Lipzen A."/>
            <person name="Riley R."/>
            <person name="Andreopoulos W."/>
            <person name="He G."/>
            <person name="Johnson J."/>
            <person name="Nolan M."/>
            <person name="Tritt A."/>
            <person name="Barry K.W."/>
            <person name="Grigoriev I.V."/>
            <person name="Nagy L.G."/>
            <person name="Hibbett D."/>
            <person name="Henrissat B."/>
            <person name="Matheny P.B."/>
            <person name="Labbe J."/>
            <person name="Martin F.M."/>
        </authorList>
    </citation>
    <scope>NUCLEOTIDE SEQUENCE</scope>
    <source>
        <strain evidence="1">HHB10654</strain>
    </source>
</reference>
<dbReference type="EMBL" id="MU277198">
    <property type="protein sequence ID" value="KAI0064620.1"/>
    <property type="molecule type" value="Genomic_DNA"/>
</dbReference>
<name>A0ACB8T9F4_9AGAM</name>
<keyword evidence="2" id="KW-1185">Reference proteome</keyword>
<accession>A0ACB8T9F4</accession>